<sequence>MQKINQWRLFNGLWGLIVVLLLLLQPAIYRGIIKASLTPSMAYVDALLAGEIGSFISQKLIWMGIFLILAFLGQLFLYFWGNKQLLGFLKRESQSIGYNQSLKRLTWAYYGLIWLMAGALLAVILVLIIQGWQIYQLSGDLGHYDVQATAEQVLDKLRGFGLQSLGNMEATLKDSWTILKENAPLYKMLREIATTLTQIEQIIRISYMLLCSLGAYLVFESGYAYWLERRKGKKTKVLLLEIRVIDKSDESSRL</sequence>
<protein>
    <submittedName>
        <fullName evidence="2">Uncharacterized protein</fullName>
    </submittedName>
</protein>
<feature type="transmembrane region" description="Helical" evidence="1">
    <location>
        <begin position="107"/>
        <end position="129"/>
    </location>
</feature>
<keyword evidence="3" id="KW-1185">Reference proteome</keyword>
<reference evidence="2 3" key="1">
    <citation type="submission" date="2018-06" db="EMBL/GenBank/DDBJ databases">
        <authorList>
            <consortium name="Pathogen Informatics"/>
            <person name="Doyle S."/>
        </authorList>
    </citation>
    <scope>NUCLEOTIDE SEQUENCE [LARGE SCALE GENOMIC DNA]</scope>
    <source>
        <strain evidence="2 3">NCTC12278</strain>
    </source>
</reference>
<dbReference type="AlphaFoldDB" id="A0A2X3VF23"/>
<accession>A0A2X3VF23</accession>
<dbReference type="EMBL" id="LS483343">
    <property type="protein sequence ID" value="SQF40044.1"/>
    <property type="molecule type" value="Genomic_DNA"/>
</dbReference>
<feature type="transmembrane region" description="Helical" evidence="1">
    <location>
        <begin position="60"/>
        <end position="81"/>
    </location>
</feature>
<dbReference type="STRING" id="1123303.GCA_000372425_00233"/>
<dbReference type="OrthoDB" id="9935386at2"/>
<organism evidence="2 3">
    <name type="scientific">Streptococcus ferus</name>
    <dbReference type="NCBI Taxonomy" id="1345"/>
    <lineage>
        <taxon>Bacteria</taxon>
        <taxon>Bacillati</taxon>
        <taxon>Bacillota</taxon>
        <taxon>Bacilli</taxon>
        <taxon>Lactobacillales</taxon>
        <taxon>Streptococcaceae</taxon>
        <taxon>Streptococcus</taxon>
    </lineage>
</organism>
<name>A0A2X3VF23_9STRE</name>
<proteinExistence type="predicted"/>
<evidence type="ECO:0000313" key="3">
    <source>
        <dbReference type="Proteomes" id="UP000249495"/>
    </source>
</evidence>
<keyword evidence="1" id="KW-0472">Membrane</keyword>
<dbReference type="Proteomes" id="UP000249495">
    <property type="component" value="Chromosome 1"/>
</dbReference>
<evidence type="ECO:0000313" key="2">
    <source>
        <dbReference type="EMBL" id="SQF40044.1"/>
    </source>
</evidence>
<feature type="transmembrane region" description="Helical" evidence="1">
    <location>
        <begin position="205"/>
        <end position="226"/>
    </location>
</feature>
<dbReference type="KEGG" id="sfer:NCTC12278_00701"/>
<gene>
    <name evidence="2" type="ORF">NCTC12278_00701</name>
</gene>
<feature type="transmembrane region" description="Helical" evidence="1">
    <location>
        <begin position="12"/>
        <end position="33"/>
    </location>
</feature>
<dbReference type="RefSeq" id="WP_018029562.1">
    <property type="nucleotide sequence ID" value="NZ_LS483343.1"/>
</dbReference>
<keyword evidence="1" id="KW-0812">Transmembrane</keyword>
<keyword evidence="1" id="KW-1133">Transmembrane helix</keyword>
<evidence type="ECO:0000256" key="1">
    <source>
        <dbReference type="SAM" id="Phobius"/>
    </source>
</evidence>